<dbReference type="InterPro" id="IPR000254">
    <property type="entry name" value="CBD"/>
</dbReference>
<evidence type="ECO:0000313" key="14">
    <source>
        <dbReference type="Proteomes" id="UP000054270"/>
    </source>
</evidence>
<keyword evidence="7" id="KW-0439">Lignin degradation</keyword>
<dbReference type="InterPro" id="IPR035971">
    <property type="entry name" value="CBD_sf"/>
</dbReference>
<name>A0A0D2LPD9_HYPSF</name>
<dbReference type="EMBL" id="KN817518">
    <property type="protein sequence ID" value="KJA29997.1"/>
    <property type="molecule type" value="Genomic_DNA"/>
</dbReference>
<evidence type="ECO:0000256" key="8">
    <source>
        <dbReference type="ARBA" id="ARBA00024511"/>
    </source>
</evidence>
<feature type="chain" id="PRO_5002246468" description="(4-O-methyl)-D-glucuronate--lignin esterase" evidence="11">
    <location>
        <begin position="21"/>
        <end position="473"/>
    </location>
</feature>
<keyword evidence="4" id="KW-0964">Secreted</keyword>
<organism evidence="13 14">
    <name type="scientific">Hypholoma sublateritium (strain FD-334 SS-4)</name>
    <dbReference type="NCBI Taxonomy" id="945553"/>
    <lineage>
        <taxon>Eukaryota</taxon>
        <taxon>Fungi</taxon>
        <taxon>Dikarya</taxon>
        <taxon>Basidiomycota</taxon>
        <taxon>Agaricomycotina</taxon>
        <taxon>Agaricomycetes</taxon>
        <taxon>Agaricomycetidae</taxon>
        <taxon>Agaricales</taxon>
        <taxon>Agaricineae</taxon>
        <taxon>Strophariaceae</taxon>
        <taxon>Hypholoma</taxon>
    </lineage>
</organism>
<dbReference type="SUPFAM" id="SSF57180">
    <property type="entry name" value="Cellulose-binding domain"/>
    <property type="match status" value="1"/>
</dbReference>
<dbReference type="OMA" id="SHCQFPS"/>
<evidence type="ECO:0000256" key="7">
    <source>
        <dbReference type="ARBA" id="ARBA00023185"/>
    </source>
</evidence>
<dbReference type="OrthoDB" id="3781271at2759"/>
<keyword evidence="3" id="KW-0719">Serine esterase</keyword>
<evidence type="ECO:0000256" key="2">
    <source>
        <dbReference type="ARBA" id="ARBA00010092"/>
    </source>
</evidence>
<dbReference type="GO" id="GO:0052689">
    <property type="term" value="F:carboxylic ester hydrolase activity"/>
    <property type="evidence" value="ECO:0007669"/>
    <property type="project" value="UniProtKB-KW"/>
</dbReference>
<reference evidence="14" key="1">
    <citation type="submission" date="2014-04" db="EMBL/GenBank/DDBJ databases">
        <title>Evolutionary Origins and Diversification of the Mycorrhizal Mutualists.</title>
        <authorList>
            <consortium name="DOE Joint Genome Institute"/>
            <consortium name="Mycorrhizal Genomics Consortium"/>
            <person name="Kohler A."/>
            <person name="Kuo A."/>
            <person name="Nagy L.G."/>
            <person name="Floudas D."/>
            <person name="Copeland A."/>
            <person name="Barry K.W."/>
            <person name="Cichocki N."/>
            <person name="Veneault-Fourrey C."/>
            <person name="LaButti K."/>
            <person name="Lindquist E.A."/>
            <person name="Lipzen A."/>
            <person name="Lundell T."/>
            <person name="Morin E."/>
            <person name="Murat C."/>
            <person name="Riley R."/>
            <person name="Ohm R."/>
            <person name="Sun H."/>
            <person name="Tunlid A."/>
            <person name="Henrissat B."/>
            <person name="Grigoriev I.V."/>
            <person name="Hibbett D.S."/>
            <person name="Martin F."/>
        </authorList>
    </citation>
    <scope>NUCLEOTIDE SEQUENCE [LARGE SCALE GENOMIC DNA]</scope>
    <source>
        <strain evidence="14">FD-334 SS-4</strain>
    </source>
</reference>
<dbReference type="Pfam" id="PF00734">
    <property type="entry name" value="CBM_1"/>
    <property type="match status" value="1"/>
</dbReference>
<evidence type="ECO:0000313" key="13">
    <source>
        <dbReference type="EMBL" id="KJA29997.1"/>
    </source>
</evidence>
<dbReference type="EC" id="3.1.1.117" evidence="9"/>
<dbReference type="InterPro" id="IPR054579">
    <property type="entry name" value="GCE-like_dom"/>
</dbReference>
<dbReference type="SMART" id="SM00236">
    <property type="entry name" value="fCBD"/>
    <property type="match status" value="1"/>
</dbReference>
<dbReference type="STRING" id="945553.A0A0D2LPD9"/>
<dbReference type="SUPFAM" id="SSF53474">
    <property type="entry name" value="alpha/beta-Hydrolases"/>
    <property type="match status" value="1"/>
</dbReference>
<feature type="compositionally biased region" description="Low complexity" evidence="10">
    <location>
        <begin position="79"/>
        <end position="100"/>
    </location>
</feature>
<dbReference type="ESTHER" id="9agar-a0a0d2lpd9">
    <property type="family name" value="Glucuronoyl_esterase"/>
</dbReference>
<comment type="similarity">
    <text evidence="2">Belongs to the carbohydrate esterase 15 (CE15) family.</text>
</comment>
<feature type="domain" description="CBM1" evidence="12">
    <location>
        <begin position="20"/>
        <end position="56"/>
    </location>
</feature>
<dbReference type="InterPro" id="IPR029058">
    <property type="entry name" value="AB_hydrolase_fold"/>
</dbReference>
<gene>
    <name evidence="13" type="ORF">HYPSUDRAFT_50423</name>
</gene>
<dbReference type="Gene3D" id="3.40.50.1820">
    <property type="entry name" value="alpha/beta hydrolase"/>
    <property type="match status" value="1"/>
</dbReference>
<evidence type="ECO:0000256" key="11">
    <source>
        <dbReference type="SAM" id="SignalP"/>
    </source>
</evidence>
<keyword evidence="6" id="KW-0378">Hydrolase</keyword>
<evidence type="ECO:0000256" key="10">
    <source>
        <dbReference type="SAM" id="MobiDB-lite"/>
    </source>
</evidence>
<sequence length="473" mass="49209">MALRLTLLTAAISLALRVNAQQPVWAQCGGIGWTGGTTCVSGTSCVFSNAYYSQCLPGAATTVSTTTLVPPTITPTTPPTTTLAPTTTIGTTSPTSAPSPGVCPTLPANLSLVSNAKLPNPFVFAADGSAVTTKNQWTCRQAEISQLFQRYELGTLPGKPASVTGSYSGNTLTINVSDSGKSISFAVSVALPSTGTAPFPAIIAIGGMSIPTPAGVAVLTFNNDDMAAQTDTTSRGQGKFYTIYGSGHSASAMTAWAWGVSRIIDVLENTPTLKLDLTKLAVTGCSRNGKGALVVGAFEPRIALTIPQESGSGGAGCWRISDAMLAAGTSTQTASEIVGENVWFSTNFANYVHAVPTLPFDHHMLAALVAPRALLIIDNTGIDWLGPESVFGCMKTANKVWQALGIPDHMGVSQVGNHAHCAFPSSEQPDLDAFINKFLKGQNTNTSFVKTDGANQLGFVDANWIDWTVPTLT</sequence>
<dbReference type="GO" id="GO:0046274">
    <property type="term" value="P:lignin catabolic process"/>
    <property type="evidence" value="ECO:0007669"/>
    <property type="project" value="UniProtKB-KW"/>
</dbReference>
<evidence type="ECO:0000259" key="12">
    <source>
        <dbReference type="PROSITE" id="PS51164"/>
    </source>
</evidence>
<dbReference type="PROSITE" id="PS51164">
    <property type="entry name" value="CBM1_2"/>
    <property type="match status" value="1"/>
</dbReference>
<dbReference type="Proteomes" id="UP000054270">
    <property type="component" value="Unassembled WGS sequence"/>
</dbReference>
<comment type="subcellular location">
    <subcellularLocation>
        <location evidence="1">Secreted</location>
    </subcellularLocation>
</comment>
<keyword evidence="14" id="KW-1185">Reference proteome</keyword>
<feature type="signal peptide" evidence="11">
    <location>
        <begin position="1"/>
        <end position="20"/>
    </location>
</feature>
<dbReference type="Pfam" id="PF22244">
    <property type="entry name" value="GCE_fung"/>
    <property type="match status" value="1"/>
</dbReference>
<protein>
    <recommendedName>
        <fullName evidence="9">(4-O-methyl)-D-glucuronate--lignin esterase</fullName>
        <ecNumber evidence="9">3.1.1.117</ecNumber>
    </recommendedName>
</protein>
<feature type="region of interest" description="Disordered" evidence="10">
    <location>
        <begin position="71"/>
        <end position="100"/>
    </location>
</feature>
<proteinExistence type="inferred from homology"/>
<dbReference type="BRENDA" id="3.1.1.117">
    <property type="organism ID" value="9890"/>
</dbReference>
<dbReference type="GO" id="GO:0005576">
    <property type="term" value="C:extracellular region"/>
    <property type="evidence" value="ECO:0007669"/>
    <property type="project" value="UniProtKB-SubCell"/>
</dbReference>
<evidence type="ECO:0000256" key="3">
    <source>
        <dbReference type="ARBA" id="ARBA00022487"/>
    </source>
</evidence>
<evidence type="ECO:0000256" key="6">
    <source>
        <dbReference type="ARBA" id="ARBA00022801"/>
    </source>
</evidence>
<evidence type="ECO:0000256" key="4">
    <source>
        <dbReference type="ARBA" id="ARBA00022525"/>
    </source>
</evidence>
<dbReference type="PROSITE" id="PS00562">
    <property type="entry name" value="CBM1_1"/>
    <property type="match status" value="1"/>
</dbReference>
<dbReference type="AlphaFoldDB" id="A0A0D2LPD9"/>
<dbReference type="GO" id="GO:0005975">
    <property type="term" value="P:carbohydrate metabolic process"/>
    <property type="evidence" value="ECO:0007669"/>
    <property type="project" value="InterPro"/>
</dbReference>
<comment type="catalytic activity">
    <reaction evidence="8">
        <text>a 4-O-methyl-alpha-D-glucuronosyl ester derivative + H2O = 4-O-methyl-alpha-D-glucuronate derivative + an alcohol + H(+)</text>
        <dbReference type="Rhea" id="RHEA:67452"/>
        <dbReference type="ChEBI" id="CHEBI:15377"/>
        <dbReference type="ChEBI" id="CHEBI:15378"/>
        <dbReference type="ChEBI" id="CHEBI:30879"/>
        <dbReference type="ChEBI" id="CHEBI:171667"/>
        <dbReference type="ChEBI" id="CHEBI:171668"/>
        <dbReference type="EC" id="3.1.1.117"/>
    </reaction>
    <physiologicalReaction direction="left-to-right" evidence="8">
        <dbReference type="Rhea" id="RHEA:67453"/>
    </physiologicalReaction>
</comment>
<keyword evidence="5 11" id="KW-0732">Signal</keyword>
<dbReference type="GO" id="GO:0030248">
    <property type="term" value="F:cellulose binding"/>
    <property type="evidence" value="ECO:0007669"/>
    <property type="project" value="InterPro"/>
</dbReference>
<accession>A0A0D2LPD9</accession>
<evidence type="ECO:0000256" key="1">
    <source>
        <dbReference type="ARBA" id="ARBA00004613"/>
    </source>
</evidence>
<evidence type="ECO:0000256" key="9">
    <source>
        <dbReference type="ARBA" id="ARBA00026105"/>
    </source>
</evidence>
<evidence type="ECO:0000256" key="5">
    <source>
        <dbReference type="ARBA" id="ARBA00022729"/>
    </source>
</evidence>